<keyword evidence="2" id="KW-0456">Lyase</keyword>
<dbReference type="PANTHER" id="PTHR39340:SF1">
    <property type="entry name" value="SULFOFRUCTOSEPHOSPHATE ALDOLASE"/>
    <property type="match status" value="1"/>
</dbReference>
<reference evidence="3 4" key="1">
    <citation type="submission" date="2018-10" db="EMBL/GenBank/DDBJ databases">
        <title>Draft genome of Mycobacterium hodleri strain B.</title>
        <authorList>
            <person name="Amande T.J."/>
            <person name="Mcgenity T.J."/>
        </authorList>
    </citation>
    <scope>NUCLEOTIDE SEQUENCE [LARGE SCALE GENOMIC DNA]</scope>
    <source>
        <strain evidence="3 4">B</strain>
    </source>
</reference>
<proteinExistence type="inferred from homology"/>
<dbReference type="SUPFAM" id="SSF51569">
    <property type="entry name" value="Aldolase"/>
    <property type="match status" value="1"/>
</dbReference>
<gene>
    <name evidence="3" type="ORF">D8S82_32300</name>
</gene>
<comment type="caution">
    <text evidence="3">The sequence shown here is derived from an EMBL/GenBank/DDBJ whole genome shotgun (WGS) entry which is preliminary data.</text>
</comment>
<accession>A0A544VQY7</accession>
<protein>
    <recommendedName>
        <fullName evidence="5">Aldolase</fullName>
    </recommendedName>
</protein>
<evidence type="ECO:0000313" key="4">
    <source>
        <dbReference type="Proteomes" id="UP000315759"/>
    </source>
</evidence>
<dbReference type="AlphaFoldDB" id="A0A544VQY7"/>
<dbReference type="InterPro" id="IPR050552">
    <property type="entry name" value="LacD_aldolase"/>
</dbReference>
<dbReference type="Pfam" id="PF01791">
    <property type="entry name" value="DeoC"/>
    <property type="match status" value="1"/>
</dbReference>
<evidence type="ECO:0000313" key="3">
    <source>
        <dbReference type="EMBL" id="TQR82404.1"/>
    </source>
</evidence>
<organism evidence="3 4">
    <name type="scientific">Mycolicibacterium hodleri</name>
    <dbReference type="NCBI Taxonomy" id="49897"/>
    <lineage>
        <taxon>Bacteria</taxon>
        <taxon>Bacillati</taxon>
        <taxon>Actinomycetota</taxon>
        <taxon>Actinomycetes</taxon>
        <taxon>Mycobacteriales</taxon>
        <taxon>Mycobacteriaceae</taxon>
        <taxon>Mycolicibacterium</taxon>
    </lineage>
</organism>
<evidence type="ECO:0000256" key="2">
    <source>
        <dbReference type="ARBA" id="ARBA00023239"/>
    </source>
</evidence>
<dbReference type="PANTHER" id="PTHR39340">
    <property type="entry name" value="SULFOFRUCTOSEPHOSPHATE ALDOLASE"/>
    <property type="match status" value="1"/>
</dbReference>
<dbReference type="InterPro" id="IPR013785">
    <property type="entry name" value="Aldolase_TIM"/>
</dbReference>
<dbReference type="Proteomes" id="UP000315759">
    <property type="component" value="Unassembled WGS sequence"/>
</dbReference>
<keyword evidence="4" id="KW-1185">Reference proteome</keyword>
<dbReference type="GO" id="GO:1902777">
    <property type="term" value="P:6-sulfoquinovose(1-) catabolic process"/>
    <property type="evidence" value="ECO:0007669"/>
    <property type="project" value="TreeGrafter"/>
</dbReference>
<dbReference type="InterPro" id="IPR002915">
    <property type="entry name" value="DeoC/FbaB/LacD_aldolase"/>
</dbReference>
<dbReference type="EMBL" id="VIFX01000076">
    <property type="protein sequence ID" value="TQR82404.1"/>
    <property type="molecule type" value="Genomic_DNA"/>
</dbReference>
<evidence type="ECO:0008006" key="5">
    <source>
        <dbReference type="Google" id="ProtNLM"/>
    </source>
</evidence>
<dbReference type="RefSeq" id="WP_142555993.1">
    <property type="nucleotide sequence ID" value="NZ_VIFX01000076.1"/>
</dbReference>
<comment type="similarity">
    <text evidence="1">Belongs to the aldolase LacD family.</text>
</comment>
<evidence type="ECO:0000256" key="1">
    <source>
        <dbReference type="ARBA" id="ARBA00008679"/>
    </source>
</evidence>
<sequence>MNNPPRATTVATETATAGPIDAFRDTHGLFTMVAVDQRGSLRHMLSTGRQHSATDDQLTDFKAAVIDAVSGTASGVLLDRDFGLSAAQRSQCPVILAADVLSASQPGGPVDVALLDDDVTAETVHRFGAAALKFLLPWHPDRRHEAVDLAHEFMAHCKDLGLPGVLEGVVRPREGSSASPEGFAEALVTAAADLAETEPDLYKTEVVYTSHDDHDLATATSRAITDTLSCPWVVLSSGVSAAHFPAAAAAAAQGGASGFLAGRAVWSEATTAEDPVGYLRAHAAPNLQAITDRVRAAS</sequence>
<dbReference type="Gene3D" id="3.20.20.70">
    <property type="entry name" value="Aldolase class I"/>
    <property type="match status" value="1"/>
</dbReference>
<dbReference type="GO" id="GO:0061595">
    <property type="term" value="F:6-deoxy-6-sulfofructose-1-phosphate aldolase activity"/>
    <property type="evidence" value="ECO:0007669"/>
    <property type="project" value="TreeGrafter"/>
</dbReference>
<name>A0A544VQY7_9MYCO</name>
<dbReference type="SMART" id="SM01133">
    <property type="entry name" value="DeoC"/>
    <property type="match status" value="1"/>
</dbReference>